<evidence type="ECO:0000313" key="1">
    <source>
        <dbReference type="EMBL" id="KAJ8933941.1"/>
    </source>
</evidence>
<evidence type="ECO:0000313" key="2">
    <source>
        <dbReference type="Proteomes" id="UP001162156"/>
    </source>
</evidence>
<protein>
    <recommendedName>
        <fullName evidence="3">Ubiquitin-like domain-containing protein</fullName>
    </recommendedName>
</protein>
<proteinExistence type="predicted"/>
<comment type="caution">
    <text evidence="1">The sequence shown here is derived from an EMBL/GenBank/DDBJ whole genome shotgun (WGS) entry which is preliminary data.</text>
</comment>
<reference evidence="1" key="1">
    <citation type="journal article" date="2023" name="Insect Mol. Biol.">
        <title>Genome sequencing provides insights into the evolution of gene families encoding plant cell wall-degrading enzymes in longhorned beetles.</title>
        <authorList>
            <person name="Shin N.R."/>
            <person name="Okamura Y."/>
            <person name="Kirsch R."/>
            <person name="Pauchet Y."/>
        </authorList>
    </citation>
    <scope>NUCLEOTIDE SEQUENCE</scope>
    <source>
        <strain evidence="1">RBIC_L_NR</strain>
    </source>
</reference>
<gene>
    <name evidence="1" type="ORF">NQ314_013697</name>
</gene>
<sequence length="101" mass="11666">MAVSPDVSVLDFSNINKSPQEEKQPPSQIIVKFYTADAKVFTQTHPSNCTISNLKEQFEDLFGIPYDNIFCALQRRCFTRQKKAGKTQSRRVWHTRVKNSE</sequence>
<dbReference type="InterPro" id="IPR029071">
    <property type="entry name" value="Ubiquitin-like_domsf"/>
</dbReference>
<dbReference type="EMBL" id="JANEYF010003801">
    <property type="protein sequence ID" value="KAJ8933941.1"/>
    <property type="molecule type" value="Genomic_DNA"/>
</dbReference>
<organism evidence="1 2">
    <name type="scientific">Rhamnusium bicolor</name>
    <dbReference type="NCBI Taxonomy" id="1586634"/>
    <lineage>
        <taxon>Eukaryota</taxon>
        <taxon>Metazoa</taxon>
        <taxon>Ecdysozoa</taxon>
        <taxon>Arthropoda</taxon>
        <taxon>Hexapoda</taxon>
        <taxon>Insecta</taxon>
        <taxon>Pterygota</taxon>
        <taxon>Neoptera</taxon>
        <taxon>Endopterygota</taxon>
        <taxon>Coleoptera</taxon>
        <taxon>Polyphaga</taxon>
        <taxon>Cucujiformia</taxon>
        <taxon>Chrysomeloidea</taxon>
        <taxon>Cerambycidae</taxon>
        <taxon>Lepturinae</taxon>
        <taxon>Rhagiini</taxon>
        <taxon>Rhamnusium</taxon>
    </lineage>
</organism>
<accession>A0AAV8X4P2</accession>
<keyword evidence="2" id="KW-1185">Reference proteome</keyword>
<dbReference type="AlphaFoldDB" id="A0AAV8X4P2"/>
<dbReference type="SUPFAM" id="SSF54236">
    <property type="entry name" value="Ubiquitin-like"/>
    <property type="match status" value="1"/>
</dbReference>
<name>A0AAV8X4P2_9CUCU</name>
<dbReference type="Proteomes" id="UP001162156">
    <property type="component" value="Unassembled WGS sequence"/>
</dbReference>
<evidence type="ECO:0008006" key="3">
    <source>
        <dbReference type="Google" id="ProtNLM"/>
    </source>
</evidence>